<name>A0A8X7VZH6_BRACI</name>
<organism evidence="3 4">
    <name type="scientific">Brassica carinata</name>
    <name type="common">Ethiopian mustard</name>
    <name type="synonym">Abyssinian cabbage</name>
    <dbReference type="NCBI Taxonomy" id="52824"/>
    <lineage>
        <taxon>Eukaryota</taxon>
        <taxon>Viridiplantae</taxon>
        <taxon>Streptophyta</taxon>
        <taxon>Embryophyta</taxon>
        <taxon>Tracheophyta</taxon>
        <taxon>Spermatophyta</taxon>
        <taxon>Magnoliopsida</taxon>
        <taxon>eudicotyledons</taxon>
        <taxon>Gunneridae</taxon>
        <taxon>Pentapetalae</taxon>
        <taxon>rosids</taxon>
        <taxon>malvids</taxon>
        <taxon>Brassicales</taxon>
        <taxon>Brassicaceae</taxon>
        <taxon>Brassiceae</taxon>
        <taxon>Brassica</taxon>
    </lineage>
</organism>
<dbReference type="Proteomes" id="UP000886595">
    <property type="component" value="Unassembled WGS sequence"/>
</dbReference>
<dbReference type="InterPro" id="IPR040389">
    <property type="entry name" value="SMR"/>
</dbReference>
<dbReference type="EMBL" id="JAAMPC010000003">
    <property type="protein sequence ID" value="KAG2320177.1"/>
    <property type="molecule type" value="Genomic_DNA"/>
</dbReference>
<dbReference type="PANTHER" id="PTHR33142">
    <property type="entry name" value="CYCLIN-DEPENDENT PROTEIN KINASE INHIBITOR SMR13"/>
    <property type="match status" value="1"/>
</dbReference>
<proteinExistence type="predicted"/>
<dbReference type="GO" id="GO:0005634">
    <property type="term" value="C:nucleus"/>
    <property type="evidence" value="ECO:0007669"/>
    <property type="project" value="TreeGrafter"/>
</dbReference>
<dbReference type="AlphaFoldDB" id="A0A8X7VZH6"/>
<dbReference type="PANTHER" id="PTHR33142:SF90">
    <property type="entry name" value="CYCLIN-DEPENDENT PROTEIN KINASE INHIBITOR SMR5"/>
    <property type="match status" value="1"/>
</dbReference>
<evidence type="ECO:0000313" key="3">
    <source>
        <dbReference type="EMBL" id="KAG2320177.1"/>
    </source>
</evidence>
<keyword evidence="4" id="KW-1185">Reference proteome</keyword>
<evidence type="ECO:0000256" key="1">
    <source>
        <dbReference type="ARBA" id="ARBA00023013"/>
    </source>
</evidence>
<dbReference type="GO" id="GO:0004860">
    <property type="term" value="F:protein kinase inhibitor activity"/>
    <property type="evidence" value="ECO:0007669"/>
    <property type="project" value="UniProtKB-KW"/>
</dbReference>
<protein>
    <submittedName>
        <fullName evidence="3">Uncharacterized protein</fullName>
    </submittedName>
</protein>
<evidence type="ECO:0000256" key="2">
    <source>
        <dbReference type="ARBA" id="ARBA00023306"/>
    </source>
</evidence>
<gene>
    <name evidence="3" type="ORF">Bca52824_013390</name>
</gene>
<accession>A0A8X7VZH6</accession>
<dbReference type="OrthoDB" id="650965at2759"/>
<comment type="caution">
    <text evidence="3">The sequence shown here is derived from an EMBL/GenBank/DDBJ whole genome shotgun (WGS) entry which is preliminary data.</text>
</comment>
<reference evidence="3 4" key="1">
    <citation type="submission" date="2020-02" db="EMBL/GenBank/DDBJ databases">
        <authorList>
            <person name="Ma Q."/>
            <person name="Huang Y."/>
            <person name="Song X."/>
            <person name="Pei D."/>
        </authorList>
    </citation>
    <scope>NUCLEOTIDE SEQUENCE [LARGE SCALE GENOMIC DNA]</scope>
    <source>
        <strain evidence="3">Sxm20200214</strain>
        <tissue evidence="3">Leaf</tissue>
    </source>
</reference>
<keyword evidence="1" id="KW-0649">Protein kinase inhibitor</keyword>
<keyword evidence="2" id="KW-0131">Cell cycle</keyword>
<dbReference type="GO" id="GO:0032875">
    <property type="term" value="P:regulation of DNA endoreduplication"/>
    <property type="evidence" value="ECO:0007669"/>
    <property type="project" value="InterPro"/>
</dbReference>
<sequence length="132" mass="15394">MFHHVSVSTPQVQYNSWQLPEQSYVTPKNYRVLKKQLELLVEERKAETDNRFSCYDGETVAVDDGYHVGCKTPTRDECRIPAYPPCPPPVRRKRSIHFGNKREPPQYGYFQPPELELFFSEIAASRKQESCV</sequence>
<evidence type="ECO:0000313" key="4">
    <source>
        <dbReference type="Proteomes" id="UP000886595"/>
    </source>
</evidence>